<evidence type="ECO:0000256" key="1">
    <source>
        <dbReference type="SAM" id="MobiDB-lite"/>
    </source>
</evidence>
<keyword evidence="2" id="KW-1133">Transmembrane helix</keyword>
<dbReference type="KEGG" id="tre:TRIREDRAFT_108874"/>
<sequence length="123" mass="13078">MASTEPPVTKAAEKAPKTCSTTHLGALPCLASPSLPYAIPPLSLCFPRNNPHSCHRPSSPAPCVLSIINIIIIIINIIIVIIIIVIFISSPNSIMPPSPHHLDNKPAKNAQTPSPCELPPPLF</sequence>
<dbReference type="HOGENOM" id="CLU_2067135_0_0_1"/>
<dbReference type="Proteomes" id="UP000008984">
    <property type="component" value="Unassembled WGS sequence"/>
</dbReference>
<dbReference type="GeneID" id="18481769"/>
<evidence type="ECO:0000313" key="4">
    <source>
        <dbReference type="Proteomes" id="UP000008984"/>
    </source>
</evidence>
<dbReference type="VEuPathDB" id="FungiDB:TRIREDRAFT_108874"/>
<gene>
    <name evidence="3" type="ORF">TRIREDRAFT_108874</name>
</gene>
<reference evidence="3 4" key="1">
    <citation type="journal article" date="2008" name="Nat. Biotechnol.">
        <title>Genome sequencing and analysis of the biomass-degrading fungus Trichoderma reesei (syn. Hypocrea jecorina).</title>
        <authorList>
            <person name="Martinez D."/>
            <person name="Berka R.M."/>
            <person name="Henrissat B."/>
            <person name="Saloheimo M."/>
            <person name="Arvas M."/>
            <person name="Baker S.E."/>
            <person name="Chapman J."/>
            <person name="Chertkov O."/>
            <person name="Coutinho P.M."/>
            <person name="Cullen D."/>
            <person name="Danchin E.G."/>
            <person name="Grigoriev I.V."/>
            <person name="Harris P."/>
            <person name="Jackson M."/>
            <person name="Kubicek C.P."/>
            <person name="Han C.S."/>
            <person name="Ho I."/>
            <person name="Larrondo L.F."/>
            <person name="de Leon A.L."/>
            <person name="Magnuson J.K."/>
            <person name="Merino S."/>
            <person name="Misra M."/>
            <person name="Nelson B."/>
            <person name="Putnam N."/>
            <person name="Robbertse B."/>
            <person name="Salamov A.A."/>
            <person name="Schmoll M."/>
            <person name="Terry A."/>
            <person name="Thayer N."/>
            <person name="Westerholm-Parvinen A."/>
            <person name="Schoch C.L."/>
            <person name="Yao J."/>
            <person name="Barabote R."/>
            <person name="Nelson M.A."/>
            <person name="Detter C."/>
            <person name="Bruce D."/>
            <person name="Kuske C.R."/>
            <person name="Xie G."/>
            <person name="Richardson P."/>
            <person name="Rokhsar D.S."/>
            <person name="Lucas S.M."/>
            <person name="Rubin E.M."/>
            <person name="Dunn-Coleman N."/>
            <person name="Ward M."/>
            <person name="Brettin T.S."/>
        </authorList>
    </citation>
    <scope>NUCLEOTIDE SEQUENCE [LARGE SCALE GENOMIC DNA]</scope>
    <source>
        <strain evidence="3 4">QM6a</strain>
    </source>
</reference>
<feature type="transmembrane region" description="Helical" evidence="2">
    <location>
        <begin position="67"/>
        <end position="88"/>
    </location>
</feature>
<evidence type="ECO:0000313" key="3">
    <source>
        <dbReference type="EMBL" id="EGR47570.1"/>
    </source>
</evidence>
<accession>G0RMZ4</accession>
<protein>
    <submittedName>
        <fullName evidence="3">Predicted protein</fullName>
    </submittedName>
</protein>
<dbReference type="AlphaFoldDB" id="G0RMZ4"/>
<keyword evidence="4" id="KW-1185">Reference proteome</keyword>
<organism evidence="4">
    <name type="scientific">Hypocrea jecorina (strain QM6a)</name>
    <name type="common">Trichoderma reesei</name>
    <dbReference type="NCBI Taxonomy" id="431241"/>
    <lineage>
        <taxon>Eukaryota</taxon>
        <taxon>Fungi</taxon>
        <taxon>Dikarya</taxon>
        <taxon>Ascomycota</taxon>
        <taxon>Pezizomycotina</taxon>
        <taxon>Sordariomycetes</taxon>
        <taxon>Hypocreomycetidae</taxon>
        <taxon>Hypocreales</taxon>
        <taxon>Hypocreaceae</taxon>
        <taxon>Trichoderma</taxon>
    </lineage>
</organism>
<proteinExistence type="predicted"/>
<keyword evidence="2" id="KW-0472">Membrane</keyword>
<feature type="region of interest" description="Disordered" evidence="1">
    <location>
        <begin position="98"/>
        <end position="123"/>
    </location>
</feature>
<dbReference type="RefSeq" id="XP_006966675.1">
    <property type="nucleotide sequence ID" value="XM_006966613.1"/>
</dbReference>
<name>G0RMZ4_HYPJQ</name>
<dbReference type="EMBL" id="GL985068">
    <property type="protein sequence ID" value="EGR47570.1"/>
    <property type="molecule type" value="Genomic_DNA"/>
</dbReference>
<keyword evidence="2" id="KW-0812">Transmembrane</keyword>
<evidence type="ECO:0000256" key="2">
    <source>
        <dbReference type="SAM" id="Phobius"/>
    </source>
</evidence>